<dbReference type="EMBL" id="JACHFF010000003">
    <property type="protein sequence ID" value="MBB6424073.1"/>
    <property type="molecule type" value="Genomic_DNA"/>
</dbReference>
<reference evidence="1 3" key="1">
    <citation type="submission" date="2020-07" db="EMBL/GenBank/DDBJ databases">
        <authorList>
            <person name="Criscuolo A."/>
        </authorList>
    </citation>
    <scope>NUCLEOTIDE SEQUENCE [LARGE SCALE GENOMIC DNA]</scope>
    <source>
        <strain evidence="1">CIP111751</strain>
    </source>
</reference>
<gene>
    <name evidence="2" type="ORF">HNR41_002050</name>
    <name evidence="1" type="ORF">JEOCOQ751_01593</name>
</gene>
<dbReference type="Proteomes" id="UP000534001">
    <property type="component" value="Unassembled WGS sequence"/>
</dbReference>
<organism evidence="1 3">
    <name type="scientific">Jeotgalicoccus coquinae</name>
    <dbReference type="NCBI Taxonomy" id="709509"/>
    <lineage>
        <taxon>Bacteria</taxon>
        <taxon>Bacillati</taxon>
        <taxon>Bacillota</taxon>
        <taxon>Bacilli</taxon>
        <taxon>Bacillales</taxon>
        <taxon>Staphylococcaceae</taxon>
        <taxon>Jeotgalicoccus</taxon>
    </lineage>
</organism>
<evidence type="ECO:0000313" key="1">
    <source>
        <dbReference type="EMBL" id="CAD2079894.1"/>
    </source>
</evidence>
<protein>
    <submittedName>
        <fullName evidence="1">Uncharacterized protein</fullName>
    </submittedName>
</protein>
<accession>A0A6V7RN78</accession>
<evidence type="ECO:0000313" key="2">
    <source>
        <dbReference type="EMBL" id="MBB6424073.1"/>
    </source>
</evidence>
<reference evidence="2 4" key="2">
    <citation type="submission" date="2020-08" db="EMBL/GenBank/DDBJ databases">
        <title>Genomic Encyclopedia of Type Strains, Phase IV (KMG-IV): sequencing the most valuable type-strain genomes for metagenomic binning, comparative biology and taxonomic classification.</title>
        <authorList>
            <person name="Goeker M."/>
        </authorList>
    </citation>
    <scope>NUCLEOTIDE SEQUENCE [LARGE SCALE GENOMIC DNA]</scope>
    <source>
        <strain evidence="2 4">DSM 22419</strain>
    </source>
</reference>
<comment type="caution">
    <text evidence="1">The sequence shown here is derived from an EMBL/GenBank/DDBJ whole genome shotgun (WGS) entry which is preliminary data.</text>
</comment>
<sequence>MSDSSAKNEFEKALVNGYIEMAEINLLIAREGFYAESEAYRTGISVTERECAACNDSKDGE</sequence>
<dbReference type="EMBL" id="CAJEWA010000006">
    <property type="protein sequence ID" value="CAD2079894.1"/>
    <property type="molecule type" value="Genomic_DNA"/>
</dbReference>
<evidence type="ECO:0000313" key="4">
    <source>
        <dbReference type="Proteomes" id="UP000545588"/>
    </source>
</evidence>
<evidence type="ECO:0000313" key="3">
    <source>
        <dbReference type="Proteomes" id="UP000534001"/>
    </source>
</evidence>
<dbReference type="Proteomes" id="UP000545588">
    <property type="component" value="Unassembled WGS sequence"/>
</dbReference>
<dbReference type="AlphaFoldDB" id="A0A6V7RN78"/>
<proteinExistence type="predicted"/>
<dbReference type="Gene3D" id="1.10.1220.10">
    <property type="entry name" value="Met repressor-like"/>
    <property type="match status" value="1"/>
</dbReference>
<keyword evidence="4" id="KW-1185">Reference proteome</keyword>
<dbReference type="RefSeq" id="WP_184284286.1">
    <property type="nucleotide sequence ID" value="NZ_BMCO01000003.1"/>
</dbReference>
<dbReference type="GO" id="GO:0006355">
    <property type="term" value="P:regulation of DNA-templated transcription"/>
    <property type="evidence" value="ECO:0007669"/>
    <property type="project" value="InterPro"/>
</dbReference>
<name>A0A6V7RN78_9STAP</name>
<dbReference type="InterPro" id="IPR013321">
    <property type="entry name" value="Arc_rbn_hlx_hlx"/>
</dbReference>